<dbReference type="KEGG" id="spaa:SPAPADRAFT_68819"/>
<dbReference type="Proteomes" id="UP000000709">
    <property type="component" value="Unassembled WGS sequence"/>
</dbReference>
<reference evidence="2 3" key="1">
    <citation type="journal article" date="2011" name="Proc. Natl. Acad. Sci. U.S.A.">
        <title>Comparative genomics of xylose-fermenting fungi for enhanced biofuel production.</title>
        <authorList>
            <person name="Wohlbach D.J."/>
            <person name="Kuo A."/>
            <person name="Sato T.K."/>
            <person name="Potts K.M."/>
            <person name="Salamov A.A."/>
            <person name="LaButti K.M."/>
            <person name="Sun H."/>
            <person name="Clum A."/>
            <person name="Pangilinan J.L."/>
            <person name="Lindquist E.A."/>
            <person name="Lucas S."/>
            <person name="Lapidus A."/>
            <person name="Jin M."/>
            <person name="Gunawan C."/>
            <person name="Balan V."/>
            <person name="Dale B.E."/>
            <person name="Jeffries T.W."/>
            <person name="Zinkel R."/>
            <person name="Barry K.W."/>
            <person name="Grigoriev I.V."/>
            <person name="Gasch A.P."/>
        </authorList>
    </citation>
    <scope>NUCLEOTIDE SEQUENCE [LARGE SCALE GENOMIC DNA]</scope>
    <source>
        <strain evidence="3">NRRL Y-27907 / 11-Y1</strain>
    </source>
</reference>
<keyword evidence="3" id="KW-1185">Reference proteome</keyword>
<accession>G3AVS3</accession>
<feature type="chain" id="PRO_5012113145" evidence="1">
    <location>
        <begin position="16"/>
        <end position="238"/>
    </location>
</feature>
<dbReference type="GeneID" id="18875242"/>
<evidence type="ECO:0000256" key="1">
    <source>
        <dbReference type="SAM" id="SignalP"/>
    </source>
</evidence>
<evidence type="ECO:0000313" key="2">
    <source>
        <dbReference type="EMBL" id="EGW29968.1"/>
    </source>
</evidence>
<dbReference type="AlphaFoldDB" id="G3AVS3"/>
<dbReference type="eggNOG" id="ENOG502RQHG">
    <property type="taxonomic scope" value="Eukaryota"/>
</dbReference>
<evidence type="ECO:0000313" key="3">
    <source>
        <dbReference type="Proteomes" id="UP000000709"/>
    </source>
</evidence>
<dbReference type="OrthoDB" id="448280at2759"/>
<protein>
    <submittedName>
        <fullName evidence="2">Uncharacterized protein</fullName>
    </submittedName>
</protein>
<keyword evidence="1" id="KW-0732">Signal</keyword>
<proteinExistence type="predicted"/>
<dbReference type="InParanoid" id="G3AVS3"/>
<sequence>MKLLASLSLLSLAYGQFIRTTNYAAATLVKKEEVQTTAVTRCHFHDDIQFCVDGHGNEGSIVPAPTDKANAPTEYTGCHNHGDDVFCRHDGKEVEFVKLGESGHGHVTSHDNEATITTSAETTDAIQTTAVTSCHFHETVQFCVDGHGNEGSIVPAPTDKANAPTEYTGCHNHGDDVFCRHDGKEVEFVKLDENATSESSVSSTLSTTTKPSVSVTELNNAGMYGVPIAMLVVFSCLL</sequence>
<dbReference type="OMA" id="TEYTGCH"/>
<organism evidence="3">
    <name type="scientific">Spathaspora passalidarum (strain NRRL Y-27907 / 11-Y1)</name>
    <dbReference type="NCBI Taxonomy" id="619300"/>
    <lineage>
        <taxon>Eukaryota</taxon>
        <taxon>Fungi</taxon>
        <taxon>Dikarya</taxon>
        <taxon>Ascomycota</taxon>
        <taxon>Saccharomycotina</taxon>
        <taxon>Pichiomycetes</taxon>
        <taxon>Debaryomycetaceae</taxon>
        <taxon>Spathaspora</taxon>
    </lineage>
</organism>
<dbReference type="RefSeq" id="XP_007377734.1">
    <property type="nucleotide sequence ID" value="XM_007377672.1"/>
</dbReference>
<dbReference type="STRING" id="619300.G3AVS3"/>
<name>G3AVS3_SPAPN</name>
<dbReference type="EMBL" id="GL996506">
    <property type="protein sequence ID" value="EGW29968.1"/>
    <property type="molecule type" value="Genomic_DNA"/>
</dbReference>
<feature type="signal peptide" evidence="1">
    <location>
        <begin position="1"/>
        <end position="15"/>
    </location>
</feature>
<gene>
    <name evidence="2" type="ORF">SPAPADRAFT_68819</name>
</gene>
<dbReference type="HOGENOM" id="CLU_1166465_0_0_1"/>